<reference evidence="1" key="1">
    <citation type="submission" date="2019-11" db="EMBL/GenBank/DDBJ databases">
        <title>Nori genome reveals adaptations in red seaweeds to the harsh intertidal environment.</title>
        <authorList>
            <person name="Wang D."/>
            <person name="Mao Y."/>
        </authorList>
    </citation>
    <scope>NUCLEOTIDE SEQUENCE</scope>
    <source>
        <tissue evidence="1">Gametophyte</tissue>
    </source>
</reference>
<evidence type="ECO:0000313" key="1">
    <source>
        <dbReference type="EMBL" id="KAK1865540.1"/>
    </source>
</evidence>
<sequence>MTTSMRAAFAGVAAARPWLHPVRHPLSPAAVVASRRALPPALGDAGATPLPRHSSRSVPIASGAGRRARRESAAALAAANAAAAGPPLTGVGLPPSPTPPSVAVRAATAAAAVGADGDDDDTLAEVATFVVDDDEAGQRLDKVLAARFPGQSRSYYQSLLADGHVTLTEAASSAGAAVPATVPRKATKARAGDAVRVVLAATAADLPLVPEDLPLDILYEDEHVVAVNKPAGLVVHPAPGNWTGTLVHALAFRYEGILAMADTTPPPPAGSAHGSDGADADADDGSGEWSSAHAASLAAKRPGLVHRLDKGTSGVMIAALTPEAHRGLVDAFSGRRVHKQYVAITAGSAAGAGCVSAELADPIGRHPTERTKMAVVAVAEGGRPAHTLVENIASDDGGVLHVARVTIATGRTHQIRVHAAAARAPVLGDGLYGSAEVNRRFHSAAPRPMLHAAALGVDHPVTGARLELRAPLPADMAYLLRSRIYPTFEEEQPEWAVGGGTPNPSATTATSATPSSDSGGP</sequence>
<comment type="caution">
    <text evidence="1">The sequence shown here is derived from an EMBL/GenBank/DDBJ whole genome shotgun (WGS) entry which is preliminary data.</text>
</comment>
<proteinExistence type="predicted"/>
<organism evidence="1 2">
    <name type="scientific">Pyropia yezoensis</name>
    <name type="common">Susabi-nori</name>
    <name type="synonym">Porphyra yezoensis</name>
    <dbReference type="NCBI Taxonomy" id="2788"/>
    <lineage>
        <taxon>Eukaryota</taxon>
        <taxon>Rhodophyta</taxon>
        <taxon>Bangiophyceae</taxon>
        <taxon>Bangiales</taxon>
        <taxon>Bangiaceae</taxon>
        <taxon>Pyropia</taxon>
    </lineage>
</organism>
<keyword evidence="2" id="KW-1185">Reference proteome</keyword>
<accession>A0ACC3C5Z0</accession>
<dbReference type="Proteomes" id="UP000798662">
    <property type="component" value="Chromosome 2"/>
</dbReference>
<protein>
    <submittedName>
        <fullName evidence="1">Uncharacterized protein</fullName>
    </submittedName>
</protein>
<name>A0ACC3C5Z0_PYRYE</name>
<gene>
    <name evidence="1" type="ORF">I4F81_008070</name>
</gene>
<dbReference type="EMBL" id="CM020619">
    <property type="protein sequence ID" value="KAK1865540.1"/>
    <property type="molecule type" value="Genomic_DNA"/>
</dbReference>
<evidence type="ECO:0000313" key="2">
    <source>
        <dbReference type="Proteomes" id="UP000798662"/>
    </source>
</evidence>